<evidence type="ECO:0000313" key="6">
    <source>
        <dbReference type="EMBL" id="KAJ4832260.1"/>
    </source>
</evidence>
<dbReference type="PANTHER" id="PTHR13068">
    <property type="entry name" value="CGI-12 PROTEIN-RELATED"/>
    <property type="match status" value="1"/>
</dbReference>
<feature type="chain" id="PRO_5040131635" evidence="5">
    <location>
        <begin position="23"/>
        <end position="592"/>
    </location>
</feature>
<evidence type="ECO:0000256" key="3">
    <source>
        <dbReference type="ARBA" id="ARBA00022946"/>
    </source>
</evidence>
<dbReference type="FunFam" id="1.25.70.10:FF:000015">
    <property type="entry name" value="Mitochondrial transcription termination factor family protein"/>
    <property type="match status" value="1"/>
</dbReference>
<dbReference type="InterPro" id="IPR003690">
    <property type="entry name" value="MTERF"/>
</dbReference>
<organism evidence="6 7">
    <name type="scientific">Turnera subulata</name>
    <dbReference type="NCBI Taxonomy" id="218843"/>
    <lineage>
        <taxon>Eukaryota</taxon>
        <taxon>Viridiplantae</taxon>
        <taxon>Streptophyta</taxon>
        <taxon>Embryophyta</taxon>
        <taxon>Tracheophyta</taxon>
        <taxon>Spermatophyta</taxon>
        <taxon>Magnoliopsida</taxon>
        <taxon>eudicotyledons</taxon>
        <taxon>Gunneridae</taxon>
        <taxon>Pentapetalae</taxon>
        <taxon>rosids</taxon>
        <taxon>fabids</taxon>
        <taxon>Malpighiales</taxon>
        <taxon>Passifloraceae</taxon>
        <taxon>Turnera</taxon>
    </lineage>
</organism>
<keyword evidence="2" id="KW-0805">Transcription regulation</keyword>
<sequence>MSTKSSFSILFLSNLPFTTSNAHPFPQFRSKLPFPRKRTQLPLKTHQIPNCLNPADPSPPSPPQPQQQPDHQLKDTQEAISLFLQGFGVSAAESDSIALNCPGYAKKLLEGVKELEELTAFDTGFGDLGFKEKVVSMAKQRGDEGKVAFLESVGLSFFSAMNVARYLSRESLPGLIRKVNYMKKMLFSGSDDKGIIGRYARRMMMQLSISIDDDLQQTLSFFEKIEARRGGLRMLGSSDAFFGYFVESFPRILLLPTDSHLEPMVKYLQSIGVPKDRVRCIFLLFPPILTTGIKEINRKLLFYENVGAVDKDFGKMLLKYPWILSKSIQENYKEILSFFEMEKVPKTSIDRAITSWPPLLGCSTGKLEVMVEQFDELGVRNKKLSHVIATCPQLLLRKPEEFFQVVLFLEDIGFEQETVGQILARCPEIFAASIEKTLKRKIEFLADIGVSEDHLPRVIRKYPEVLVSDINKALLPRLQYLMDIGLSKEEIASMVRRFSPLLGYSIDKVLRPKYELLVNTMKRPVEELVGYPRYFSYSIEKKIKPRMWVLKRKNIHCSLQDMLSKNDEAFASEFMDPGEMLVPPPPNMRQSN</sequence>
<keyword evidence="2" id="KW-0806">Transcription termination</keyword>
<name>A0A9Q0J968_9ROSI</name>
<dbReference type="Gene3D" id="1.25.70.10">
    <property type="entry name" value="Transcription termination factor 3, mitochondrial"/>
    <property type="match status" value="2"/>
</dbReference>
<keyword evidence="7" id="KW-1185">Reference proteome</keyword>
<comment type="caution">
    <text evidence="6">The sequence shown here is derived from an EMBL/GenBank/DDBJ whole genome shotgun (WGS) entry which is preliminary data.</text>
</comment>
<dbReference type="AlphaFoldDB" id="A0A9Q0J968"/>
<dbReference type="Pfam" id="PF02536">
    <property type="entry name" value="mTERF"/>
    <property type="match status" value="1"/>
</dbReference>
<accession>A0A9Q0J968</accession>
<evidence type="ECO:0000313" key="7">
    <source>
        <dbReference type="Proteomes" id="UP001141552"/>
    </source>
</evidence>
<dbReference type="GO" id="GO:0006353">
    <property type="term" value="P:DNA-templated transcription termination"/>
    <property type="evidence" value="ECO:0007669"/>
    <property type="project" value="UniProtKB-KW"/>
</dbReference>
<evidence type="ECO:0000256" key="2">
    <source>
        <dbReference type="ARBA" id="ARBA00022472"/>
    </source>
</evidence>
<feature type="region of interest" description="Disordered" evidence="4">
    <location>
        <begin position="47"/>
        <end position="73"/>
    </location>
</feature>
<dbReference type="GO" id="GO:0003676">
    <property type="term" value="F:nucleic acid binding"/>
    <property type="evidence" value="ECO:0007669"/>
    <property type="project" value="InterPro"/>
</dbReference>
<evidence type="ECO:0000256" key="4">
    <source>
        <dbReference type="SAM" id="MobiDB-lite"/>
    </source>
</evidence>
<feature type="compositionally biased region" description="Pro residues" evidence="4">
    <location>
        <begin position="56"/>
        <end position="66"/>
    </location>
</feature>
<dbReference type="SMART" id="SM00733">
    <property type="entry name" value="Mterf"/>
    <property type="match status" value="9"/>
</dbReference>
<reference evidence="6" key="1">
    <citation type="submission" date="2022-02" db="EMBL/GenBank/DDBJ databases">
        <authorList>
            <person name="Henning P.M."/>
            <person name="McCubbin A.G."/>
            <person name="Shore J.S."/>
        </authorList>
    </citation>
    <scope>NUCLEOTIDE SEQUENCE</scope>
    <source>
        <strain evidence="6">F60SS</strain>
        <tissue evidence="6">Leaves</tissue>
    </source>
</reference>
<keyword evidence="2" id="KW-0804">Transcription</keyword>
<reference evidence="6" key="2">
    <citation type="journal article" date="2023" name="Plants (Basel)">
        <title>Annotation of the Turnera subulata (Passifloraceae) Draft Genome Reveals the S-Locus Evolved after the Divergence of Turneroideae from Passifloroideae in a Stepwise Manner.</title>
        <authorList>
            <person name="Henning P.M."/>
            <person name="Roalson E.H."/>
            <person name="Mir W."/>
            <person name="McCubbin A.G."/>
            <person name="Shore J.S."/>
        </authorList>
    </citation>
    <scope>NUCLEOTIDE SEQUENCE</scope>
    <source>
        <strain evidence="6">F60SS</strain>
    </source>
</reference>
<feature type="signal peptide" evidence="5">
    <location>
        <begin position="1"/>
        <end position="22"/>
    </location>
</feature>
<comment type="similarity">
    <text evidence="1">Belongs to the mTERF family.</text>
</comment>
<dbReference type="PANTHER" id="PTHR13068:SF3">
    <property type="entry name" value="MITOCHONDRIAL TRANSCRIPTION TERMINATION FACTOR FAMILY PROTEIN"/>
    <property type="match status" value="1"/>
</dbReference>
<proteinExistence type="inferred from homology"/>
<keyword evidence="5" id="KW-0732">Signal</keyword>
<evidence type="ECO:0000256" key="1">
    <source>
        <dbReference type="ARBA" id="ARBA00007692"/>
    </source>
</evidence>
<dbReference type="OrthoDB" id="637682at2759"/>
<dbReference type="EMBL" id="JAKUCV010005165">
    <property type="protein sequence ID" value="KAJ4832260.1"/>
    <property type="molecule type" value="Genomic_DNA"/>
</dbReference>
<gene>
    <name evidence="6" type="ORF">Tsubulata_012204</name>
</gene>
<evidence type="ECO:0000256" key="5">
    <source>
        <dbReference type="SAM" id="SignalP"/>
    </source>
</evidence>
<dbReference type="Proteomes" id="UP001141552">
    <property type="component" value="Unassembled WGS sequence"/>
</dbReference>
<keyword evidence="3" id="KW-0809">Transit peptide</keyword>
<protein>
    <submittedName>
        <fullName evidence="6">Uncharacterized protein</fullName>
    </submittedName>
</protein>
<dbReference type="InterPro" id="IPR038538">
    <property type="entry name" value="MTERF_sf"/>
</dbReference>